<dbReference type="InterPro" id="IPR020097">
    <property type="entry name" value="PsdUridine_synth_TruA_a/b_dom"/>
</dbReference>
<dbReference type="PANTHER" id="PTHR11142:SF0">
    <property type="entry name" value="TRNA PSEUDOURIDINE SYNTHASE-LIKE 1"/>
    <property type="match status" value="1"/>
</dbReference>
<comment type="caution">
    <text evidence="9">The sequence shown here is derived from an EMBL/GenBank/DDBJ whole genome shotgun (WGS) entry which is preliminary data.</text>
</comment>
<keyword evidence="3 4" id="KW-0413">Isomerase</keyword>
<dbReference type="InterPro" id="IPR020095">
    <property type="entry name" value="PsdUridine_synth_TruA_C"/>
</dbReference>
<comment type="caution">
    <text evidence="4">Lacks conserved residue(s) required for the propagation of feature annotation.</text>
</comment>
<feature type="binding site" evidence="4 6">
    <location>
        <position position="130"/>
    </location>
    <ligand>
        <name>substrate</name>
    </ligand>
</feature>
<dbReference type="InterPro" id="IPR020103">
    <property type="entry name" value="PsdUridine_synth_cat_dom_sf"/>
</dbReference>
<dbReference type="PANTHER" id="PTHR11142">
    <property type="entry name" value="PSEUDOURIDYLATE SYNTHASE"/>
    <property type="match status" value="1"/>
</dbReference>
<gene>
    <name evidence="4 9" type="primary">truA</name>
    <name evidence="9" type="ORF">FXF47_01395</name>
</gene>
<sequence>MLKKAKICLNYLWKKERYMRIYYKGRVAYDGTNYYGWQMQKDFNTIQEEIEKALSQIFNVKRVVIVGASRTDSGVHALGQLFNFHTEKDVDPNKLEKGMNSLLPSDIHIKNIEYTHEKFNSIQKASCKHYIYNYQYPPNPLKDRYSYTIYYKKPDFKKMEMGAKMFEGKKDFNAYRNAPSKNPNKNTVCHIKKCMLERHKNGATLHIKGDGFLYNMIRIMAGTLLYIGYNKLTLKDIEKSFKYKDRKYTGKTLEASGLILKHVYDRDNLRKN</sequence>
<dbReference type="CDD" id="cd02570">
    <property type="entry name" value="PseudoU_synth_EcTruA"/>
    <property type="match status" value="1"/>
</dbReference>
<feature type="domain" description="Pseudouridine synthase I TruA alpha/beta" evidence="8">
    <location>
        <begin position="163"/>
        <end position="263"/>
    </location>
</feature>
<evidence type="ECO:0000313" key="9">
    <source>
        <dbReference type="EMBL" id="TYB32021.1"/>
    </source>
</evidence>
<dbReference type="Gene3D" id="3.30.70.660">
    <property type="entry name" value="Pseudouridine synthase I, catalytic domain, C-terminal subdomain"/>
    <property type="match status" value="1"/>
</dbReference>
<dbReference type="PIRSF" id="PIRSF001430">
    <property type="entry name" value="tRNA_psdUrid_synth"/>
    <property type="match status" value="1"/>
</dbReference>
<feature type="active site" description="Nucleophile" evidence="4 5">
    <location>
        <position position="72"/>
    </location>
</feature>
<name>A0A5D0MKF2_9BACT</name>
<keyword evidence="2 4" id="KW-0819">tRNA processing</keyword>
<comment type="similarity">
    <text evidence="1 4 7">Belongs to the tRNA pseudouridine synthase TruA family.</text>
</comment>
<organism evidence="9 10">
    <name type="scientific">Candidatus Mcinerneyibacterium aminivorans</name>
    <dbReference type="NCBI Taxonomy" id="2703815"/>
    <lineage>
        <taxon>Bacteria</taxon>
        <taxon>Candidatus Macinerneyibacteriota</taxon>
        <taxon>Candidatus Mcinerneyibacteria</taxon>
        <taxon>Candidatus Mcinerneyibacteriales</taxon>
        <taxon>Candidatus Mcinerneyibacteriaceae</taxon>
        <taxon>Candidatus Mcinerneyibacterium</taxon>
    </lineage>
</organism>
<dbReference type="GO" id="GO:0003723">
    <property type="term" value="F:RNA binding"/>
    <property type="evidence" value="ECO:0007669"/>
    <property type="project" value="InterPro"/>
</dbReference>
<evidence type="ECO:0000256" key="5">
    <source>
        <dbReference type="PIRSR" id="PIRSR001430-1"/>
    </source>
</evidence>
<dbReference type="Pfam" id="PF01416">
    <property type="entry name" value="PseudoU_synth_1"/>
    <property type="match status" value="2"/>
</dbReference>
<dbReference type="InterPro" id="IPR020094">
    <property type="entry name" value="TruA/RsuA/RluB/E/F_N"/>
</dbReference>
<protein>
    <recommendedName>
        <fullName evidence="4">tRNA pseudouridine synthase A</fullName>
        <ecNumber evidence="4">5.4.99.12</ecNumber>
    </recommendedName>
    <alternativeName>
        <fullName evidence="4">tRNA pseudouridine(38-40) synthase</fullName>
    </alternativeName>
    <alternativeName>
        <fullName evidence="4">tRNA pseudouridylate synthase I</fullName>
    </alternativeName>
    <alternativeName>
        <fullName evidence="4">tRNA-uridine isomerase I</fullName>
    </alternativeName>
</protein>
<dbReference type="FunFam" id="3.30.70.580:FF:000001">
    <property type="entry name" value="tRNA pseudouridine synthase A"/>
    <property type="match status" value="1"/>
</dbReference>
<evidence type="ECO:0000256" key="1">
    <source>
        <dbReference type="ARBA" id="ARBA00009375"/>
    </source>
</evidence>
<accession>A0A5D0MKF2</accession>
<comment type="function">
    <text evidence="4">Formation of pseudouridine at positions 38, 39 and 40 in the anticodon stem and loop of transfer RNAs.</text>
</comment>
<comment type="catalytic activity">
    <reaction evidence="4 7">
        <text>uridine(38/39/40) in tRNA = pseudouridine(38/39/40) in tRNA</text>
        <dbReference type="Rhea" id="RHEA:22376"/>
        <dbReference type="Rhea" id="RHEA-COMP:10085"/>
        <dbReference type="Rhea" id="RHEA-COMP:10087"/>
        <dbReference type="ChEBI" id="CHEBI:65314"/>
        <dbReference type="ChEBI" id="CHEBI:65315"/>
        <dbReference type="EC" id="5.4.99.12"/>
    </reaction>
</comment>
<dbReference type="EC" id="5.4.99.12" evidence="4"/>
<reference evidence="9" key="1">
    <citation type="submission" date="2019-08" db="EMBL/GenBank/DDBJ databases">
        <title>Genomic characterization of a novel candidate phylum (ARYD3) from a high temperature, high salinity tertiary oil reservoir in north central Oklahoma, USA.</title>
        <authorList>
            <person name="Youssef N.H."/>
            <person name="Yadav A."/>
            <person name="Elshahed M.S."/>
        </authorList>
    </citation>
    <scope>NUCLEOTIDE SEQUENCE [LARGE SCALE GENOMIC DNA]</scope>
    <source>
        <strain evidence="9">ARYD3</strain>
    </source>
</reference>
<dbReference type="EMBL" id="VSIX01000012">
    <property type="protein sequence ID" value="TYB32021.1"/>
    <property type="molecule type" value="Genomic_DNA"/>
</dbReference>
<evidence type="ECO:0000256" key="3">
    <source>
        <dbReference type="ARBA" id="ARBA00023235"/>
    </source>
</evidence>
<dbReference type="HAMAP" id="MF_00171">
    <property type="entry name" value="TruA"/>
    <property type="match status" value="1"/>
</dbReference>
<dbReference type="SUPFAM" id="SSF55120">
    <property type="entry name" value="Pseudouridine synthase"/>
    <property type="match status" value="1"/>
</dbReference>
<comment type="subunit">
    <text evidence="4">Homodimer.</text>
</comment>
<evidence type="ECO:0000256" key="2">
    <source>
        <dbReference type="ARBA" id="ARBA00022694"/>
    </source>
</evidence>
<evidence type="ECO:0000256" key="6">
    <source>
        <dbReference type="PIRSR" id="PIRSR001430-2"/>
    </source>
</evidence>
<evidence type="ECO:0000256" key="4">
    <source>
        <dbReference type="HAMAP-Rule" id="MF_00171"/>
    </source>
</evidence>
<dbReference type="NCBIfam" id="TIGR00071">
    <property type="entry name" value="hisT_truA"/>
    <property type="match status" value="1"/>
</dbReference>
<dbReference type="InterPro" id="IPR001406">
    <property type="entry name" value="PsdUridine_synth_TruA"/>
</dbReference>
<proteinExistence type="inferred from homology"/>
<evidence type="ECO:0000313" key="10">
    <source>
        <dbReference type="Proteomes" id="UP000324143"/>
    </source>
</evidence>
<dbReference type="GO" id="GO:0031119">
    <property type="term" value="P:tRNA pseudouridine synthesis"/>
    <property type="evidence" value="ECO:0007669"/>
    <property type="project" value="UniProtKB-UniRule"/>
</dbReference>
<dbReference type="GO" id="GO:0160147">
    <property type="term" value="F:tRNA pseudouridine(38-40) synthase activity"/>
    <property type="evidence" value="ECO:0007669"/>
    <property type="project" value="UniProtKB-EC"/>
</dbReference>
<dbReference type="Gene3D" id="3.30.70.580">
    <property type="entry name" value="Pseudouridine synthase I, catalytic domain, N-terminal subdomain"/>
    <property type="match status" value="1"/>
</dbReference>
<feature type="domain" description="Pseudouridine synthase I TruA alpha/beta" evidence="8">
    <location>
        <begin position="28"/>
        <end position="113"/>
    </location>
</feature>
<dbReference type="AlphaFoldDB" id="A0A5D0MKF2"/>
<keyword evidence="10" id="KW-1185">Reference proteome</keyword>
<evidence type="ECO:0000256" key="7">
    <source>
        <dbReference type="RuleBase" id="RU003792"/>
    </source>
</evidence>
<evidence type="ECO:0000259" key="8">
    <source>
        <dbReference type="Pfam" id="PF01416"/>
    </source>
</evidence>
<dbReference type="Proteomes" id="UP000324143">
    <property type="component" value="Unassembled WGS sequence"/>
</dbReference>